<keyword evidence="3" id="KW-1185">Reference proteome</keyword>
<evidence type="ECO:0000313" key="3">
    <source>
        <dbReference type="Proteomes" id="UP000433577"/>
    </source>
</evidence>
<accession>A0A7Z2JJ24</accession>
<keyword evidence="1" id="KW-0472">Membrane</keyword>
<dbReference type="EMBL" id="CP046915">
    <property type="protein sequence ID" value="QGZ64929.1"/>
    <property type="molecule type" value="Genomic_DNA"/>
</dbReference>
<sequence>MATELIETPAVAAIEHVERGVAERLEAMPAQVSALVDKVQGARTAPVKPRVLAAMRLRVPHLILLAVAAGCIVAFAWWLDATLRPALAARQRHEFNAQNVQRGLDNTHVAPEACVTSSVQWCGAIGVMVAHAQPAAVGCMGRGGAC</sequence>
<name>A0A7Z2JJ24_9BURK</name>
<dbReference type="KEGG" id="pacs:FAZ98_24310"/>
<gene>
    <name evidence="2" type="ORF">FAZ98_24310</name>
</gene>
<evidence type="ECO:0000313" key="2">
    <source>
        <dbReference type="EMBL" id="QGZ64929.1"/>
    </source>
</evidence>
<keyword evidence="1" id="KW-1133">Transmembrane helix</keyword>
<dbReference type="AlphaFoldDB" id="A0A7Z2JJ24"/>
<dbReference type="RefSeq" id="WP_158954843.1">
    <property type="nucleotide sequence ID" value="NZ_CP046915.1"/>
</dbReference>
<feature type="transmembrane region" description="Helical" evidence="1">
    <location>
        <begin position="59"/>
        <end position="79"/>
    </location>
</feature>
<evidence type="ECO:0000256" key="1">
    <source>
        <dbReference type="SAM" id="Phobius"/>
    </source>
</evidence>
<dbReference type="Proteomes" id="UP000433577">
    <property type="component" value="Chromosome 3"/>
</dbReference>
<proteinExistence type="predicted"/>
<protein>
    <submittedName>
        <fullName evidence="2">Uncharacterized protein</fullName>
    </submittedName>
</protein>
<organism evidence="2 3">
    <name type="scientific">Paraburkholderia acidisoli</name>
    <dbReference type="NCBI Taxonomy" id="2571748"/>
    <lineage>
        <taxon>Bacteria</taxon>
        <taxon>Pseudomonadati</taxon>
        <taxon>Pseudomonadota</taxon>
        <taxon>Betaproteobacteria</taxon>
        <taxon>Burkholderiales</taxon>
        <taxon>Burkholderiaceae</taxon>
        <taxon>Paraburkholderia</taxon>
    </lineage>
</organism>
<reference evidence="2 3" key="1">
    <citation type="submission" date="2019-12" db="EMBL/GenBank/DDBJ databases">
        <title>Paraburkholderia acidiphila 7Q-K02 sp. nov and Paraburkholderia acidisoli DHF22 sp. nov., two strains isolated from forest soil.</title>
        <authorList>
            <person name="Gao Z."/>
            <person name="Qiu L."/>
        </authorList>
    </citation>
    <scope>NUCLEOTIDE SEQUENCE [LARGE SCALE GENOMIC DNA]</scope>
    <source>
        <strain evidence="2 3">DHF22</strain>
    </source>
</reference>
<dbReference type="OrthoDB" id="9102964at2"/>
<keyword evidence="1" id="KW-0812">Transmembrane</keyword>